<protein>
    <submittedName>
        <fullName evidence="1">Uncharacterized protein</fullName>
    </submittedName>
</protein>
<sequence>MERDNLMHGARTALNQNSEMRDWCENYLKEREKENHREMTDEEFEKHWRYHRPEIMHAGAAEAVQAYKNERAKK</sequence>
<evidence type="ECO:0000313" key="1">
    <source>
        <dbReference type="EMBL" id="CAA9391291.1"/>
    </source>
</evidence>
<proteinExistence type="predicted"/>
<dbReference type="AlphaFoldDB" id="A0A6J4NTL5"/>
<dbReference type="EMBL" id="CADCUR010000082">
    <property type="protein sequence ID" value="CAA9391291.1"/>
    <property type="molecule type" value="Genomic_DNA"/>
</dbReference>
<organism evidence="1">
    <name type="scientific">uncultured Pyrinomonadaceae bacterium</name>
    <dbReference type="NCBI Taxonomy" id="2283094"/>
    <lineage>
        <taxon>Bacteria</taxon>
        <taxon>Pseudomonadati</taxon>
        <taxon>Acidobacteriota</taxon>
        <taxon>Blastocatellia</taxon>
        <taxon>Blastocatellales</taxon>
        <taxon>Pyrinomonadaceae</taxon>
        <taxon>environmental samples</taxon>
    </lineage>
</organism>
<gene>
    <name evidence="1" type="ORF">AVDCRST_MAG74-1004</name>
</gene>
<accession>A0A6J4NTL5</accession>
<name>A0A6J4NTL5_9BACT</name>
<reference evidence="1" key="1">
    <citation type="submission" date="2020-02" db="EMBL/GenBank/DDBJ databases">
        <authorList>
            <person name="Meier V. D."/>
        </authorList>
    </citation>
    <scope>NUCLEOTIDE SEQUENCE</scope>
    <source>
        <strain evidence="1">AVDCRST_MAG74</strain>
    </source>
</reference>